<dbReference type="InterPro" id="IPR050523">
    <property type="entry name" value="AKR_Detox_Biosynth"/>
</dbReference>
<keyword evidence="1" id="KW-0560">Oxidoreductase</keyword>
<dbReference type="PANTHER" id="PTHR43364">
    <property type="entry name" value="NADH-SPECIFIC METHYLGLYOXAL REDUCTASE-RELATED"/>
    <property type="match status" value="1"/>
</dbReference>
<dbReference type="SUPFAM" id="SSF51430">
    <property type="entry name" value="NAD(P)-linked oxidoreductase"/>
    <property type="match status" value="1"/>
</dbReference>
<dbReference type="CDD" id="cd19080">
    <property type="entry name" value="AKR_AKR9A_9B"/>
    <property type="match status" value="1"/>
</dbReference>
<dbReference type="RefSeq" id="WP_322463888.1">
    <property type="nucleotide sequence ID" value="NZ_JAXOJX010000001.1"/>
</dbReference>
<dbReference type="InterPro" id="IPR036812">
    <property type="entry name" value="NAD(P)_OxRdtase_dom_sf"/>
</dbReference>
<keyword evidence="3" id="KW-0614">Plasmid</keyword>
<dbReference type="InterPro" id="IPR023210">
    <property type="entry name" value="NADP_OxRdtase_dom"/>
</dbReference>
<name>A0ABU5I8K7_9BURK</name>
<evidence type="ECO:0000313" key="3">
    <source>
        <dbReference type="EMBL" id="MDZ5455184.1"/>
    </source>
</evidence>
<dbReference type="EMBL" id="JAXOJX010000001">
    <property type="protein sequence ID" value="MDZ5455184.1"/>
    <property type="molecule type" value="Genomic_DNA"/>
</dbReference>
<accession>A0ABU5I8K7</accession>
<dbReference type="Pfam" id="PF00248">
    <property type="entry name" value="Aldo_ket_red"/>
    <property type="match status" value="1"/>
</dbReference>
<organism evidence="3 4">
    <name type="scientific">Azohydromonas lata</name>
    <dbReference type="NCBI Taxonomy" id="45677"/>
    <lineage>
        <taxon>Bacteria</taxon>
        <taxon>Pseudomonadati</taxon>
        <taxon>Pseudomonadota</taxon>
        <taxon>Betaproteobacteria</taxon>
        <taxon>Burkholderiales</taxon>
        <taxon>Sphaerotilaceae</taxon>
        <taxon>Azohydromonas</taxon>
    </lineage>
</organism>
<keyword evidence="4" id="KW-1185">Reference proteome</keyword>
<evidence type="ECO:0000256" key="1">
    <source>
        <dbReference type="ARBA" id="ARBA00023002"/>
    </source>
</evidence>
<protein>
    <submittedName>
        <fullName evidence="3">Aldo/keto reductase</fullName>
    </submittedName>
</protein>
<evidence type="ECO:0000259" key="2">
    <source>
        <dbReference type="Pfam" id="PF00248"/>
    </source>
</evidence>
<feature type="domain" description="NADP-dependent oxidoreductase" evidence="2">
    <location>
        <begin position="27"/>
        <end position="335"/>
    </location>
</feature>
<proteinExistence type="predicted"/>
<evidence type="ECO:0000313" key="4">
    <source>
        <dbReference type="Proteomes" id="UP001293718"/>
    </source>
</evidence>
<gene>
    <name evidence="3" type="ORF">SM757_01215</name>
</gene>
<dbReference type="Gene3D" id="3.20.20.100">
    <property type="entry name" value="NADP-dependent oxidoreductase domain"/>
    <property type="match status" value="1"/>
</dbReference>
<sequence>MTFDAAPATALPPAYTLLGRTGLRVSRLALGTMTFGTEHGFGCDRATARALFDSYLDWGGNFIDTADVYTQGTSERWLGEFMREAGVRDRVVLATKYTNNFSNTARDPNAAGNGRKALQRALEASLSRLGTDCIDLYYLHMWDTVTPVEEVLRSMDDLVRAGKIRHWALSDVPAWYAARAITLAQAHGLEQPCALQMEYSLVSRGIEYEFTSMCQELGIGLVPWSPLGGGLLSGKYRPHVGAADQDEGRIRNTAQVATPSLNKLTPRNWDIVAELEAVAREIGRPMAQVAVHWVVQRPSVSSVILGATKPQQLAQILPALDFTLPPELEQRLDAVGKLPAIFPYAFIDTMVPRLYGGAQVLATPPRFAQPLQQRGGSWR</sequence>
<comment type="caution">
    <text evidence="3">The sequence shown here is derived from an EMBL/GenBank/DDBJ whole genome shotgun (WGS) entry which is preliminary data.</text>
</comment>
<dbReference type="Proteomes" id="UP001293718">
    <property type="component" value="Unassembled WGS sequence"/>
</dbReference>
<geneLocation type="plasmid" evidence="3">
    <name>unnamed</name>
</geneLocation>
<dbReference type="PANTHER" id="PTHR43364:SF4">
    <property type="entry name" value="NAD(P)-LINKED OXIDOREDUCTASE SUPERFAMILY PROTEIN"/>
    <property type="match status" value="1"/>
</dbReference>
<reference evidence="3 4" key="1">
    <citation type="submission" date="2023-11" db="EMBL/GenBank/DDBJ databases">
        <title>Draft genome of Azohydromonas lata strain H1 (DSM1123), a polyhydroxyalkanoate producer.</title>
        <authorList>
            <person name="Traversa D."/>
            <person name="D'Addabbo P."/>
            <person name="Pazzani C."/>
            <person name="Manzari C."/>
            <person name="Chiara M."/>
            <person name="Scrascia M."/>
        </authorList>
    </citation>
    <scope>NUCLEOTIDE SEQUENCE [LARGE SCALE GENOMIC DNA]</scope>
    <source>
        <strain evidence="3 4">H1</strain>
        <plasmid evidence="3">unnamed</plasmid>
    </source>
</reference>